<comment type="caution">
    <text evidence="1">The sequence shown here is derived from an EMBL/GenBank/DDBJ whole genome shotgun (WGS) entry which is preliminary data.</text>
</comment>
<dbReference type="OrthoDB" id="9832501at2"/>
<name>A0A427TFT0_9PSEU</name>
<dbReference type="Proteomes" id="UP000267081">
    <property type="component" value="Unassembled WGS sequence"/>
</dbReference>
<evidence type="ECO:0000313" key="2">
    <source>
        <dbReference type="Proteomes" id="UP000267081"/>
    </source>
</evidence>
<accession>A0A427TFT0</accession>
<keyword evidence="2" id="KW-1185">Reference proteome</keyword>
<gene>
    <name evidence="1" type="ORF">EIY87_09150</name>
</gene>
<protein>
    <submittedName>
        <fullName evidence="1">Uncharacterized protein</fullName>
    </submittedName>
</protein>
<dbReference type="EMBL" id="RSEC01000032">
    <property type="protein sequence ID" value="RSD21973.1"/>
    <property type="molecule type" value="Genomic_DNA"/>
</dbReference>
<organism evidence="1 2">
    <name type="scientific">Amycolatopsis eburnea</name>
    <dbReference type="NCBI Taxonomy" id="2267691"/>
    <lineage>
        <taxon>Bacteria</taxon>
        <taxon>Bacillati</taxon>
        <taxon>Actinomycetota</taxon>
        <taxon>Actinomycetes</taxon>
        <taxon>Pseudonocardiales</taxon>
        <taxon>Pseudonocardiaceae</taxon>
        <taxon>Amycolatopsis</taxon>
    </lineage>
</organism>
<proteinExistence type="predicted"/>
<reference evidence="1 2" key="1">
    <citation type="submission" date="2018-12" db="EMBL/GenBank/DDBJ databases">
        <title>Amycolatopsis eburnea sp. nov. actinomycete associate with arbuscular mycorrhiza fungal spore.</title>
        <authorList>
            <person name="Lumyong S."/>
            <person name="Chaiya L."/>
        </authorList>
    </citation>
    <scope>NUCLEOTIDE SEQUENCE [LARGE SCALE GENOMIC DNA]</scope>
    <source>
        <strain evidence="1 2">GLM-1</strain>
    </source>
</reference>
<dbReference type="AlphaFoldDB" id="A0A427TFT0"/>
<evidence type="ECO:0000313" key="1">
    <source>
        <dbReference type="EMBL" id="RSD21973.1"/>
    </source>
</evidence>
<dbReference type="RefSeq" id="WP_125307223.1">
    <property type="nucleotide sequence ID" value="NZ_RSEC01000032.1"/>
</dbReference>
<sequence>MTTTADDLVPTTFFIPGLRFRGQLADGDFAIIAHNALGAVELSWLSCGNPAPRSGQLIIHSGQSRTVAGLDESFTKVCKVLGGRCYATTSTARYRETFRPLLATGDMRAVCRELAGWHAEAFAGTRVTA</sequence>